<sequence>MCLGCRIRNHGRSLTTKSARNF</sequence>
<protein>
    <submittedName>
        <fullName evidence="1">Uncharacterized protein</fullName>
    </submittedName>
</protein>
<reference evidence="1" key="1">
    <citation type="submission" date="2014-11" db="EMBL/GenBank/DDBJ databases">
        <authorList>
            <person name="Amaro Gonzalez C."/>
        </authorList>
    </citation>
    <scope>NUCLEOTIDE SEQUENCE</scope>
</reference>
<proteinExistence type="predicted"/>
<dbReference type="AlphaFoldDB" id="A0A0E9S8J9"/>
<name>A0A0E9S8J9_ANGAN</name>
<evidence type="ECO:0000313" key="1">
    <source>
        <dbReference type="EMBL" id="JAH37601.1"/>
    </source>
</evidence>
<organism evidence="1">
    <name type="scientific">Anguilla anguilla</name>
    <name type="common">European freshwater eel</name>
    <name type="synonym">Muraena anguilla</name>
    <dbReference type="NCBI Taxonomy" id="7936"/>
    <lineage>
        <taxon>Eukaryota</taxon>
        <taxon>Metazoa</taxon>
        <taxon>Chordata</taxon>
        <taxon>Craniata</taxon>
        <taxon>Vertebrata</taxon>
        <taxon>Euteleostomi</taxon>
        <taxon>Actinopterygii</taxon>
        <taxon>Neopterygii</taxon>
        <taxon>Teleostei</taxon>
        <taxon>Anguilliformes</taxon>
        <taxon>Anguillidae</taxon>
        <taxon>Anguilla</taxon>
    </lineage>
</organism>
<dbReference type="EMBL" id="GBXM01070976">
    <property type="protein sequence ID" value="JAH37601.1"/>
    <property type="molecule type" value="Transcribed_RNA"/>
</dbReference>
<accession>A0A0E9S8J9</accession>
<reference evidence="1" key="2">
    <citation type="journal article" date="2015" name="Fish Shellfish Immunol.">
        <title>Early steps in the European eel (Anguilla anguilla)-Vibrio vulnificus interaction in the gills: Role of the RtxA13 toxin.</title>
        <authorList>
            <person name="Callol A."/>
            <person name="Pajuelo D."/>
            <person name="Ebbesson L."/>
            <person name="Teles M."/>
            <person name="MacKenzie S."/>
            <person name="Amaro C."/>
        </authorList>
    </citation>
    <scope>NUCLEOTIDE SEQUENCE</scope>
</reference>